<evidence type="ECO:0000313" key="3">
    <source>
        <dbReference type="EMBL" id="PSB24196.1"/>
    </source>
</evidence>
<dbReference type="AlphaFoldDB" id="A0A2T1DUK7"/>
<reference evidence="3 4" key="2">
    <citation type="submission" date="2018-03" db="EMBL/GenBank/DDBJ databases">
        <title>The ancient ancestry and fast evolution of plastids.</title>
        <authorList>
            <person name="Moore K.R."/>
            <person name="Magnabosco C."/>
            <person name="Momper L."/>
            <person name="Gold D.A."/>
            <person name="Bosak T."/>
            <person name="Fournier G.P."/>
        </authorList>
    </citation>
    <scope>NUCLEOTIDE SEQUENCE [LARGE SCALE GENOMIC DNA]</scope>
    <source>
        <strain evidence="3 4">ULC18</strain>
    </source>
</reference>
<gene>
    <name evidence="3" type="ORF">C7B82_27920</name>
</gene>
<name>A0A2T1DUK7_9CYAN</name>
<dbReference type="InterPro" id="IPR037883">
    <property type="entry name" value="Knr4/Smi1-like_sf"/>
</dbReference>
<feature type="compositionally biased region" description="Low complexity" evidence="1">
    <location>
        <begin position="248"/>
        <end position="265"/>
    </location>
</feature>
<reference evidence="4" key="1">
    <citation type="submission" date="2018-02" db="EMBL/GenBank/DDBJ databases">
        <authorList>
            <person name="Moore K."/>
            <person name="Momper L."/>
        </authorList>
    </citation>
    <scope>NUCLEOTIDE SEQUENCE [LARGE SCALE GENOMIC DNA]</scope>
    <source>
        <strain evidence="4">ULC18</strain>
    </source>
</reference>
<protein>
    <recommendedName>
        <fullName evidence="2">Knr4/Smi1-like domain-containing protein</fullName>
    </recommendedName>
</protein>
<feature type="compositionally biased region" description="Basic and acidic residues" evidence="1">
    <location>
        <begin position="220"/>
        <end position="231"/>
    </location>
</feature>
<organism evidence="3 4">
    <name type="scientific">Stenomitos frigidus ULC18</name>
    <dbReference type="NCBI Taxonomy" id="2107698"/>
    <lineage>
        <taxon>Bacteria</taxon>
        <taxon>Bacillati</taxon>
        <taxon>Cyanobacteriota</taxon>
        <taxon>Cyanophyceae</taxon>
        <taxon>Leptolyngbyales</taxon>
        <taxon>Leptolyngbyaceae</taxon>
        <taxon>Stenomitos</taxon>
    </lineage>
</organism>
<accession>A0A2T1DUK7</accession>
<comment type="caution">
    <text evidence="3">The sequence shown here is derived from an EMBL/GenBank/DDBJ whole genome shotgun (WGS) entry which is preliminary data.</text>
</comment>
<dbReference type="InterPro" id="IPR018958">
    <property type="entry name" value="Knr4/Smi1-like_dom"/>
</dbReference>
<sequence>MSSFDWERFLKRWSQEIIGAIGDAPTFLPPEVLKSGWLGYPGATEKQIAHTEARLGATLPPSYRAFLKVSNGWRQTTLFSNQLWSLKDIEWFAVRHQAWVDAFWEKSGHHSPESTNAKALAPSIPDEEYFVYGQEQDCSKIRIEYLQTALEISKRGEGAIYLLNPQIVAPDGEWEAWFFGDWLPGADRYRSFQNMMQAEYENFLELRETPAISIAPALRAESDATKDRSIDTEPASLRADHAPEPSDSESTSSEPTPSQSNTSQPVAPMPSSATMPEITVTDEWHDLGSFTIECQTSQRQGHNEQRTIVHHRETDTVEIQSNIDFAATEQWMLQQLQASTHPSPAQETVGLEITQLRVICSPQTEKPMVVDQAQPLFSDPLHSGEPFALEVSMNIIGSAQPPLAEQQLVYRAQCIAHNLSTKLDTYLGDITTRLPGGHQLAYIAQFPEARLQQPGLYRLKVWVTLQNASASPSYFKVPMLQVV</sequence>
<dbReference type="SUPFAM" id="SSF160631">
    <property type="entry name" value="SMI1/KNR4-like"/>
    <property type="match status" value="1"/>
</dbReference>
<dbReference type="RefSeq" id="WP_106260268.1">
    <property type="nucleotide sequence ID" value="NZ_CAWNSW010000069.1"/>
</dbReference>
<feature type="region of interest" description="Disordered" evidence="1">
    <location>
        <begin position="217"/>
        <end position="273"/>
    </location>
</feature>
<dbReference type="EMBL" id="PVWK01000151">
    <property type="protein sequence ID" value="PSB24196.1"/>
    <property type="molecule type" value="Genomic_DNA"/>
</dbReference>
<evidence type="ECO:0000256" key="1">
    <source>
        <dbReference type="SAM" id="MobiDB-lite"/>
    </source>
</evidence>
<dbReference type="Proteomes" id="UP000239576">
    <property type="component" value="Unassembled WGS sequence"/>
</dbReference>
<keyword evidence="4" id="KW-1185">Reference proteome</keyword>
<evidence type="ECO:0000259" key="2">
    <source>
        <dbReference type="SMART" id="SM00860"/>
    </source>
</evidence>
<dbReference type="Gene3D" id="3.40.1580.10">
    <property type="entry name" value="SMI1/KNR4-like"/>
    <property type="match status" value="1"/>
</dbReference>
<dbReference type="Pfam" id="PF09346">
    <property type="entry name" value="SMI1_KNR4"/>
    <property type="match status" value="1"/>
</dbReference>
<feature type="domain" description="Knr4/Smi1-like" evidence="2">
    <location>
        <begin position="42"/>
        <end position="206"/>
    </location>
</feature>
<dbReference type="OrthoDB" id="458118at2"/>
<dbReference type="SMART" id="SM00860">
    <property type="entry name" value="SMI1_KNR4"/>
    <property type="match status" value="1"/>
</dbReference>
<proteinExistence type="predicted"/>
<evidence type="ECO:0000313" key="4">
    <source>
        <dbReference type="Proteomes" id="UP000239576"/>
    </source>
</evidence>